<dbReference type="EMBL" id="NRSZ01000824">
    <property type="protein sequence ID" value="PNY24955.1"/>
    <property type="molecule type" value="Genomic_DNA"/>
</dbReference>
<gene>
    <name evidence="2" type="ORF">TCAP_05108</name>
</gene>
<evidence type="ECO:0000313" key="3">
    <source>
        <dbReference type="Proteomes" id="UP000236621"/>
    </source>
</evidence>
<evidence type="ECO:0000313" key="2">
    <source>
        <dbReference type="EMBL" id="PNY24955.1"/>
    </source>
</evidence>
<proteinExistence type="predicted"/>
<dbReference type="AlphaFoldDB" id="A0A2K3QBN6"/>
<feature type="region of interest" description="Disordered" evidence="1">
    <location>
        <begin position="22"/>
        <end position="48"/>
    </location>
</feature>
<comment type="caution">
    <text evidence="2">The sequence shown here is derived from an EMBL/GenBank/DDBJ whole genome shotgun (WGS) entry which is preliminary data.</text>
</comment>
<dbReference type="Proteomes" id="UP000236621">
    <property type="component" value="Unassembled WGS sequence"/>
</dbReference>
<feature type="compositionally biased region" description="Polar residues" evidence="1">
    <location>
        <begin position="196"/>
        <end position="208"/>
    </location>
</feature>
<protein>
    <submittedName>
        <fullName evidence="2">Uncharacterized protein</fullName>
    </submittedName>
</protein>
<reference evidence="2 3" key="1">
    <citation type="submission" date="2017-08" db="EMBL/GenBank/DDBJ databases">
        <title>Harnessing the power of phylogenomics to disentangle the directionality and signatures of interkingdom host jumping in the parasitic fungal genus Tolypocladium.</title>
        <authorList>
            <person name="Quandt C.A."/>
            <person name="Patterson W."/>
            <person name="Spatafora J.W."/>
        </authorList>
    </citation>
    <scope>NUCLEOTIDE SEQUENCE [LARGE SCALE GENOMIC DNA]</scope>
    <source>
        <strain evidence="2 3">CBS 113982</strain>
    </source>
</reference>
<keyword evidence="3" id="KW-1185">Reference proteome</keyword>
<organism evidence="2 3">
    <name type="scientific">Tolypocladium capitatum</name>
    <dbReference type="NCBI Taxonomy" id="45235"/>
    <lineage>
        <taxon>Eukaryota</taxon>
        <taxon>Fungi</taxon>
        <taxon>Dikarya</taxon>
        <taxon>Ascomycota</taxon>
        <taxon>Pezizomycotina</taxon>
        <taxon>Sordariomycetes</taxon>
        <taxon>Hypocreomycetidae</taxon>
        <taxon>Hypocreales</taxon>
        <taxon>Ophiocordycipitaceae</taxon>
        <taxon>Tolypocladium</taxon>
    </lineage>
</organism>
<accession>A0A2K3QBN6</accession>
<name>A0A2K3QBN6_9HYPO</name>
<feature type="region of interest" description="Disordered" evidence="1">
    <location>
        <begin position="195"/>
        <end position="245"/>
    </location>
</feature>
<sequence>MIEGDTILHIFVVGRVADLRSERARRGPGRHHDKTCPNRLGGSSANSDNGDCLVQHAGRLVLEGRIACGLIVLALPPLAPEHRGTTYHGESFSGVPRLLLARGGTVFKNTTPFDRATLAAARRIGRRSGPGADLRMAGRESHAGLAGRCSSIGLIGGDSGRDRMSVSYCTAAPRLCINCVRFAACPVVSAAVPGQESPSSLAVPSQQDEVLRLPSRVRRRRGPGGTVPRAGSGKPAATTAGRETD</sequence>
<evidence type="ECO:0000256" key="1">
    <source>
        <dbReference type="SAM" id="MobiDB-lite"/>
    </source>
</evidence>